<accession>A0AC60P9H5</accession>
<comment type="caution">
    <text evidence="1">The sequence shown here is derived from an EMBL/GenBank/DDBJ whole genome shotgun (WGS) entry which is preliminary data.</text>
</comment>
<organism evidence="1 2">
    <name type="scientific">Ixodes persulcatus</name>
    <name type="common">Taiga tick</name>
    <dbReference type="NCBI Taxonomy" id="34615"/>
    <lineage>
        <taxon>Eukaryota</taxon>
        <taxon>Metazoa</taxon>
        <taxon>Ecdysozoa</taxon>
        <taxon>Arthropoda</taxon>
        <taxon>Chelicerata</taxon>
        <taxon>Arachnida</taxon>
        <taxon>Acari</taxon>
        <taxon>Parasitiformes</taxon>
        <taxon>Ixodida</taxon>
        <taxon>Ixodoidea</taxon>
        <taxon>Ixodidae</taxon>
        <taxon>Ixodinae</taxon>
        <taxon>Ixodes</taxon>
    </lineage>
</organism>
<keyword evidence="2" id="KW-1185">Reference proteome</keyword>
<name>A0AC60P9H5_IXOPE</name>
<gene>
    <name evidence="1" type="ORF">HPB47_006941</name>
</gene>
<proteinExistence type="predicted"/>
<protein>
    <submittedName>
        <fullName evidence="1">Uncharacterized protein</fullName>
    </submittedName>
</protein>
<evidence type="ECO:0000313" key="1">
    <source>
        <dbReference type="EMBL" id="KAG0415877.1"/>
    </source>
</evidence>
<dbReference type="EMBL" id="JABSTQ010011014">
    <property type="protein sequence ID" value="KAG0415877.1"/>
    <property type="molecule type" value="Genomic_DNA"/>
</dbReference>
<sequence>MASNAASSSTPSTSPARIFSKIRCAKISKECKQVIANVYASTRTRFPEMSVREILERVSNDTGVCARTVTTKYKAQCLSGKVASPKRRPRNVKVSSSRTVKHDEFTLNAIRLKVHRKYSEREIPTLDSILEAVNEDDELPDLSKTTLWRLLKDIGFTFEKRKRRLALIERSDIIAWRRRYLRAIKEFRRQGRYGSCYMNLLIWNMHAVFASHIL</sequence>
<evidence type="ECO:0000313" key="2">
    <source>
        <dbReference type="Proteomes" id="UP000805193"/>
    </source>
</evidence>
<reference evidence="1 2" key="1">
    <citation type="journal article" date="2020" name="Cell">
        <title>Large-Scale Comparative Analyses of Tick Genomes Elucidate Their Genetic Diversity and Vector Capacities.</title>
        <authorList>
            <consortium name="Tick Genome and Microbiome Consortium (TIGMIC)"/>
            <person name="Jia N."/>
            <person name="Wang J."/>
            <person name="Shi W."/>
            <person name="Du L."/>
            <person name="Sun Y."/>
            <person name="Zhan W."/>
            <person name="Jiang J.F."/>
            <person name="Wang Q."/>
            <person name="Zhang B."/>
            <person name="Ji P."/>
            <person name="Bell-Sakyi L."/>
            <person name="Cui X.M."/>
            <person name="Yuan T.T."/>
            <person name="Jiang B.G."/>
            <person name="Yang W.F."/>
            <person name="Lam T.T."/>
            <person name="Chang Q.C."/>
            <person name="Ding S.J."/>
            <person name="Wang X.J."/>
            <person name="Zhu J.G."/>
            <person name="Ruan X.D."/>
            <person name="Zhao L."/>
            <person name="Wei J.T."/>
            <person name="Ye R.Z."/>
            <person name="Que T.C."/>
            <person name="Du C.H."/>
            <person name="Zhou Y.H."/>
            <person name="Cheng J.X."/>
            <person name="Dai P.F."/>
            <person name="Guo W.B."/>
            <person name="Han X.H."/>
            <person name="Huang E.J."/>
            <person name="Li L.F."/>
            <person name="Wei W."/>
            <person name="Gao Y.C."/>
            <person name="Liu J.Z."/>
            <person name="Shao H.Z."/>
            <person name="Wang X."/>
            <person name="Wang C.C."/>
            <person name="Yang T.C."/>
            <person name="Huo Q.B."/>
            <person name="Li W."/>
            <person name="Chen H.Y."/>
            <person name="Chen S.E."/>
            <person name="Zhou L.G."/>
            <person name="Ni X.B."/>
            <person name="Tian J.H."/>
            <person name="Sheng Y."/>
            <person name="Liu T."/>
            <person name="Pan Y.S."/>
            <person name="Xia L.Y."/>
            <person name="Li J."/>
            <person name="Zhao F."/>
            <person name="Cao W.C."/>
        </authorList>
    </citation>
    <scope>NUCLEOTIDE SEQUENCE [LARGE SCALE GENOMIC DNA]</scope>
    <source>
        <strain evidence="1">Iper-2018</strain>
    </source>
</reference>
<dbReference type="Proteomes" id="UP000805193">
    <property type="component" value="Unassembled WGS sequence"/>
</dbReference>